<feature type="region of interest" description="Disordered" evidence="6">
    <location>
        <begin position="750"/>
        <end position="812"/>
    </location>
</feature>
<dbReference type="GO" id="GO:0005829">
    <property type="term" value="C:cytosol"/>
    <property type="evidence" value="ECO:0007669"/>
    <property type="project" value="TreeGrafter"/>
</dbReference>
<evidence type="ECO:0000256" key="2">
    <source>
        <dbReference type="ARBA" id="ARBA00022801"/>
    </source>
</evidence>
<feature type="region of interest" description="Disordered" evidence="6">
    <location>
        <begin position="191"/>
        <end position="264"/>
    </location>
</feature>
<comment type="caution">
    <text evidence="9">The sequence shown here is derived from an EMBL/GenBank/DDBJ whole genome shotgun (WGS) entry which is preliminary data.</text>
</comment>
<proteinExistence type="predicted"/>
<feature type="compositionally biased region" description="Low complexity" evidence="6">
    <location>
        <begin position="928"/>
        <end position="937"/>
    </location>
</feature>
<dbReference type="GO" id="GO:0016787">
    <property type="term" value="F:hydrolase activity"/>
    <property type="evidence" value="ECO:0007669"/>
    <property type="project" value="UniProtKB-KW"/>
</dbReference>
<feature type="region of interest" description="Disordered" evidence="6">
    <location>
        <begin position="667"/>
        <end position="715"/>
    </location>
</feature>
<sequence length="1003" mass="106319">DGSTDATPVTCWDDFKLSKEIMDGIFEMGFTKPSKIQGLALPIAMKGRNIIGQARNGSGKTAAFALAMLANVDVNKRAPQGLCVCPTRELTMQNHAVIQRLGKFTGLEFFLAVPQEQRAPRSKLRVRLRGPMVAAERADMSSWQVWALRGADAGQLLNGRGLTPEKSLSNSANSHISRQVQELREKLSASRLSLQAQEGHAQRTSSRRLARSRKAGSTLRESLQASPSTKATAATAATSPSETKRSTAASSCERPLSPRYEGQPMTEGIAVWRETQALNESLGASAEAHRPLRSFPAHSRAPAVGPPASPARASPRRQPTLGDGLEPVTQPLAQQMPPWASTFGVYPGPLPTSPSASQPQLPPFAEAAMSRLTWLQAEKEALEGWLSNAGYLSVSDDSQVLSSPRLQAAQAAQEPTATAHARHLLEGVKRPSSEERQPMEPERWVHGVHGPATGQTPASSLEDGSPSTPSSARRKSSMHQSYNALSAERAAAQAKLEDDIRALGLESSPLPQSEGKVKDNLAIEHRDNAATASFGVARNSAPATALAALRAEALAQPQQTSWTAADTTAQLHEPRVTTTSAIRHQASSDTSPEVLPRSDRSHSASTRVAAQQLGEASAPLSSFRSSLPVSGTDMPMRSEALSSQAFRRRTEASPSREVAISDLKVARSDRSHSASTRVAAQQLGEASAPLSSFRSSLPVSGTDMPMRSEALSSQAFRRRTEASGVFRNNEASSPPTVLTNVLHLPDGDLLTRSRTQSSSPSWAQEPRSAAHSSSPSRMARAATSASLTPAVAVSPEGSLRSGPRHSSPSQLGSRPLYEEVALNSASTGCAGFRAKAPSFSWPGTDAAAFLTEELPAVTQRSSSPPGARARAGTEAVSSPSRRRSPGMRTAGDSAEALESSSLHARARAATEAATAFLDGRTGLQGPVSSSSRQSSPSRAKDAAHVAFGEKAATVMAAAAESQQDEEEEQEDDEEYDSQGSESSASLSPEEEAAQRQQLELDLQ</sequence>
<feature type="compositionally biased region" description="Low complexity" evidence="6">
    <location>
        <begin position="767"/>
        <end position="786"/>
    </location>
</feature>
<feature type="compositionally biased region" description="Low complexity" evidence="6">
    <location>
        <begin position="977"/>
        <end position="987"/>
    </location>
</feature>
<feature type="non-terminal residue" evidence="9">
    <location>
        <position position="1003"/>
    </location>
</feature>
<keyword evidence="1" id="KW-0547">Nucleotide-binding</keyword>
<evidence type="ECO:0000256" key="3">
    <source>
        <dbReference type="ARBA" id="ARBA00022806"/>
    </source>
</evidence>
<feature type="region of interest" description="Disordered" evidence="6">
    <location>
        <begin position="577"/>
        <end position="655"/>
    </location>
</feature>
<dbReference type="GO" id="GO:0003676">
    <property type="term" value="F:nucleic acid binding"/>
    <property type="evidence" value="ECO:0007669"/>
    <property type="project" value="InterPro"/>
</dbReference>
<dbReference type="InterPro" id="IPR027417">
    <property type="entry name" value="P-loop_NTPase"/>
</dbReference>
<dbReference type="SMART" id="SM00487">
    <property type="entry name" value="DEXDc"/>
    <property type="match status" value="1"/>
</dbReference>
<evidence type="ECO:0000256" key="5">
    <source>
        <dbReference type="PROSITE-ProRule" id="PRU00552"/>
    </source>
</evidence>
<dbReference type="EMBL" id="CAJNJA010005923">
    <property type="protein sequence ID" value="CAE7201756.1"/>
    <property type="molecule type" value="Genomic_DNA"/>
</dbReference>
<dbReference type="PROSITE" id="PS51195">
    <property type="entry name" value="Q_MOTIF"/>
    <property type="match status" value="1"/>
</dbReference>
<feature type="compositionally biased region" description="Low complexity" evidence="6">
    <location>
        <begin position="951"/>
        <end position="961"/>
    </location>
</feature>
<evidence type="ECO:0000256" key="6">
    <source>
        <dbReference type="SAM" id="MobiDB-lite"/>
    </source>
</evidence>
<feature type="region of interest" description="Disordered" evidence="6">
    <location>
        <begin position="297"/>
        <end position="359"/>
    </location>
</feature>
<dbReference type="PROSITE" id="PS51192">
    <property type="entry name" value="HELICASE_ATP_BIND_1"/>
    <property type="match status" value="1"/>
</dbReference>
<feature type="compositionally biased region" description="Polar residues" evidence="6">
    <location>
        <begin position="752"/>
        <end position="762"/>
    </location>
</feature>
<feature type="compositionally biased region" description="Polar residues" evidence="6">
    <location>
        <begin position="689"/>
        <end position="699"/>
    </location>
</feature>
<keyword evidence="4" id="KW-0067">ATP-binding</keyword>
<gene>
    <name evidence="9" type="primary">RH38</name>
    <name evidence="9" type="ORF">SNEC2469_LOCUS1590</name>
</gene>
<evidence type="ECO:0000313" key="10">
    <source>
        <dbReference type="Proteomes" id="UP000601435"/>
    </source>
</evidence>
<dbReference type="SUPFAM" id="SSF52540">
    <property type="entry name" value="P-loop containing nucleoside triphosphate hydrolases"/>
    <property type="match status" value="1"/>
</dbReference>
<dbReference type="GO" id="GO:0005524">
    <property type="term" value="F:ATP binding"/>
    <property type="evidence" value="ECO:0007669"/>
    <property type="project" value="UniProtKB-KW"/>
</dbReference>
<dbReference type="PANTHER" id="PTHR47959">
    <property type="entry name" value="ATP-DEPENDENT RNA HELICASE RHLE-RELATED"/>
    <property type="match status" value="1"/>
</dbReference>
<dbReference type="AlphaFoldDB" id="A0A812JCP5"/>
<feature type="compositionally biased region" description="Acidic residues" evidence="6">
    <location>
        <begin position="962"/>
        <end position="976"/>
    </location>
</feature>
<evidence type="ECO:0000313" key="9">
    <source>
        <dbReference type="EMBL" id="CAE7201756.1"/>
    </source>
</evidence>
<protein>
    <submittedName>
        <fullName evidence="9">RH38 protein</fullName>
    </submittedName>
</protein>
<feature type="compositionally biased region" description="Low complexity" evidence="6">
    <location>
        <begin position="225"/>
        <end position="241"/>
    </location>
</feature>
<dbReference type="InterPro" id="IPR014001">
    <property type="entry name" value="Helicase_ATP-bd"/>
</dbReference>
<keyword evidence="10" id="KW-1185">Reference proteome</keyword>
<dbReference type="InterPro" id="IPR050079">
    <property type="entry name" value="DEAD_box_RNA_helicase"/>
</dbReference>
<dbReference type="GO" id="GO:0003724">
    <property type="term" value="F:RNA helicase activity"/>
    <property type="evidence" value="ECO:0007669"/>
    <property type="project" value="InterPro"/>
</dbReference>
<dbReference type="InterPro" id="IPR014014">
    <property type="entry name" value="RNA_helicase_DEAD_Q_motif"/>
</dbReference>
<keyword evidence="3" id="KW-0347">Helicase</keyword>
<feature type="domain" description="DEAD-box RNA helicase Q" evidence="8">
    <location>
        <begin position="10"/>
        <end position="38"/>
    </location>
</feature>
<accession>A0A812JCP5</accession>
<evidence type="ECO:0000256" key="1">
    <source>
        <dbReference type="ARBA" id="ARBA00022741"/>
    </source>
</evidence>
<feature type="compositionally biased region" description="Low complexity" evidence="6">
    <location>
        <begin position="893"/>
        <end position="915"/>
    </location>
</feature>
<evidence type="ECO:0000259" key="7">
    <source>
        <dbReference type="PROSITE" id="PS51192"/>
    </source>
</evidence>
<feature type="compositionally biased region" description="Low complexity" evidence="6">
    <location>
        <begin position="994"/>
        <end position="1003"/>
    </location>
</feature>
<dbReference type="Gene3D" id="3.40.50.300">
    <property type="entry name" value="P-loop containing nucleotide triphosphate hydrolases"/>
    <property type="match status" value="1"/>
</dbReference>
<reference evidence="9" key="1">
    <citation type="submission" date="2021-02" db="EMBL/GenBank/DDBJ databases">
        <authorList>
            <person name="Dougan E. K."/>
            <person name="Rhodes N."/>
            <person name="Thang M."/>
            <person name="Chan C."/>
        </authorList>
    </citation>
    <scope>NUCLEOTIDE SEQUENCE</scope>
</reference>
<dbReference type="Pfam" id="PF00270">
    <property type="entry name" value="DEAD"/>
    <property type="match status" value="1"/>
</dbReference>
<evidence type="ECO:0000259" key="8">
    <source>
        <dbReference type="PROSITE" id="PS51195"/>
    </source>
</evidence>
<feature type="compositionally biased region" description="Polar residues" evidence="6">
    <location>
        <begin position="577"/>
        <end position="591"/>
    </location>
</feature>
<keyword evidence="2" id="KW-0378">Hydrolase</keyword>
<feature type="region of interest" description="Disordered" evidence="6">
    <location>
        <begin position="426"/>
        <end position="486"/>
    </location>
</feature>
<dbReference type="PANTHER" id="PTHR47959:SF1">
    <property type="entry name" value="ATP-DEPENDENT RNA HELICASE DBPA"/>
    <property type="match status" value="1"/>
</dbReference>
<feature type="compositionally biased region" description="Polar residues" evidence="6">
    <location>
        <begin position="619"/>
        <end position="629"/>
    </location>
</feature>
<dbReference type="Proteomes" id="UP000601435">
    <property type="component" value="Unassembled WGS sequence"/>
</dbReference>
<name>A0A812JCP5_9DINO</name>
<feature type="non-terminal residue" evidence="9">
    <location>
        <position position="1"/>
    </location>
</feature>
<feature type="region of interest" description="Disordered" evidence="6">
    <location>
        <begin position="856"/>
        <end position="1003"/>
    </location>
</feature>
<feature type="compositionally biased region" description="Basic residues" evidence="6">
    <location>
        <begin position="205"/>
        <end position="214"/>
    </location>
</feature>
<dbReference type="OrthoDB" id="10265785at2759"/>
<organism evidence="9 10">
    <name type="scientific">Symbiodinium necroappetens</name>
    <dbReference type="NCBI Taxonomy" id="1628268"/>
    <lineage>
        <taxon>Eukaryota</taxon>
        <taxon>Sar</taxon>
        <taxon>Alveolata</taxon>
        <taxon>Dinophyceae</taxon>
        <taxon>Suessiales</taxon>
        <taxon>Symbiodiniaceae</taxon>
        <taxon>Symbiodinium</taxon>
    </lineage>
</organism>
<feature type="short sequence motif" description="Q motif" evidence="5">
    <location>
        <begin position="10"/>
        <end position="38"/>
    </location>
</feature>
<dbReference type="InterPro" id="IPR011545">
    <property type="entry name" value="DEAD/DEAH_box_helicase_dom"/>
</dbReference>
<feature type="compositionally biased region" description="Basic and acidic residues" evidence="6">
    <location>
        <begin position="426"/>
        <end position="445"/>
    </location>
</feature>
<feature type="domain" description="Helicase ATP-binding" evidence="7">
    <location>
        <begin position="41"/>
        <end position="110"/>
    </location>
</feature>
<evidence type="ECO:0000256" key="4">
    <source>
        <dbReference type="ARBA" id="ARBA00022840"/>
    </source>
</evidence>